<dbReference type="OrthoDB" id="5803930at2759"/>
<dbReference type="Gene3D" id="3.30.160.60">
    <property type="entry name" value="Classic Zinc Finger"/>
    <property type="match status" value="15"/>
</dbReference>
<dbReference type="SMART" id="SM00734">
    <property type="entry name" value="ZnF_Rad18"/>
    <property type="match status" value="8"/>
</dbReference>
<keyword evidence="6" id="KW-0862">Zinc</keyword>
<keyword evidence="3" id="KW-0677">Repeat</keyword>
<evidence type="ECO:0000256" key="1">
    <source>
        <dbReference type="ARBA" id="ARBA00004123"/>
    </source>
</evidence>
<dbReference type="GO" id="GO:0006281">
    <property type="term" value="P:DNA repair"/>
    <property type="evidence" value="ECO:0007669"/>
    <property type="project" value="UniProtKB-KW"/>
</dbReference>
<dbReference type="SMART" id="SM00355">
    <property type="entry name" value="ZnF_C2H2"/>
    <property type="match status" value="44"/>
</dbReference>
<dbReference type="GO" id="GO:0008270">
    <property type="term" value="F:zinc ion binding"/>
    <property type="evidence" value="ECO:0007669"/>
    <property type="project" value="UniProtKB-KW"/>
</dbReference>
<evidence type="ECO:0000256" key="9">
    <source>
        <dbReference type="SAM" id="MobiDB-lite"/>
    </source>
</evidence>
<sequence length="1365" mass="157103">MKSAHGVGGKKPLFLCQMCGKGFPERYQLKQHQLRHEEPKHQCPDCPRKFFTEQQMQSHSKIHTRGRRFQCKDCLKAFVTEKRLQYHMDTEHLGLRPQACPKCPETFKNFLQMRHHVKVVHEGNGKQRPPKDKKPRKKKDIHCIDQVSVQCHNCPKVLRSPIDFYVHQKEKHSSGRECPVCGEWIPSSAKELRNHLKNHNMHRCECCGKEISDSSDHVEQEHGVKVGCPLCKKEVPSRILEGHVKAHSNPKQGCLKCGMWFESMKGLRFHNSEVHLGQAMSQCSLCDKKYHGTWYLKEHMKEAHSRGKQKDQVCKICGESFRNVRNHIKFKHRKKTRCPVCNALVFDSEFSKHMEDHEKGKQHTCKKCGETFIRATLLMSHMHMKHTPKVICTVCGEEVNAVSLSLHLQTHSTVKVKCDQCGREYKNERSLKTHIKDAHPVEDSLLLCQTCGKGFRKKFRLKQHQLRHEEPKHQCPNCPKKFFTEKQVQSHLKIHLRSPRYYCKDCPKAFVTKKRLRDHVGSDHPHSCPKCPERFEDVSKVRHHTKVAHERRGKQRPPKAKKPPKKAEANAASNTSKKHSVRRKKRLHLRIVHEVDAEGFIQCSNCQAKFAVEKFFDHTKEVHGFDEVDVQCPDCPKILVSRIGFSSHRRGKHGPGKECPVCAKSIPSSKTAYKKHLKTHNMHRCQYCGEEISDSSDHVEREHGAKVGCPVCKEDIPERILDGHVKAHSNPKQGCLKCGMCFQSHMGWMKHNRQVHMGRPLDECVLCGKKFPGLYFLKVHMKDSHSQEKTDVCKVCGQAFRKRVSLQSHMLFKHGSKTRCVVCSTLVPDSKLSEHMEDHEKGKQHTCKKCGQTFIRATLLRSHLHQHTPKVICTICGKEVKTNHLRPHLQKHSTVRVKCDQCGREYKNEVTLKVHIRYSHTKRKERPLLLCQSCGKGFREQFKLKQHQLTHGEPKCQCPDCPKKFVTDQQMRKHAKKHTRSRQFEFECSRCLKVFAFAKNLQYHVDTAHLGIRPHACPQCPERFEHVLGLRHHVKVVHDGSGKQGTSKAKKVRSKNSKASDQPAKNVGDVPSEPHALDAKGFVECLECQAKFAVEAFFHHMKDTHGIGEVSIQCHDCPKVLTSRKGFSLHQKGNHGPEKQCPVCRKLIPCSAKEYKTHLKIHNMLVCEYCGKEISDSSDHVEQEHGVKAPCPVCNKDIPDRILAGHVKAHSNPKQGCLKCGMHFDTKKDFLLHNRQVHMGRAVDQCNLCDKRFRGLWHLKQHMKESHKVHAVSLSLHLQKHSTVRSKCGQCGAEYKAERYLKVHMKSAHGVGGKKPLFLCQMCGKGFPERYQLKQHQLRHEELCPKCPETFKNFLQMRHHASSNA</sequence>
<dbReference type="SUPFAM" id="SSF57667">
    <property type="entry name" value="beta-beta-alpha zinc fingers"/>
    <property type="match status" value="13"/>
</dbReference>
<feature type="compositionally biased region" description="Basic residues" evidence="9">
    <location>
        <begin position="541"/>
        <end position="564"/>
    </location>
</feature>
<evidence type="ECO:0000256" key="7">
    <source>
        <dbReference type="ARBA" id="ARBA00023204"/>
    </source>
</evidence>
<dbReference type="PROSITE" id="PS50157">
    <property type="entry name" value="ZINC_FINGER_C2H2_2"/>
    <property type="match status" value="23"/>
</dbReference>
<evidence type="ECO:0000256" key="3">
    <source>
        <dbReference type="ARBA" id="ARBA00022737"/>
    </source>
</evidence>
<dbReference type="Pfam" id="PF00096">
    <property type="entry name" value="zf-C2H2"/>
    <property type="match status" value="8"/>
</dbReference>
<dbReference type="PROSITE" id="PS00028">
    <property type="entry name" value="ZINC_FINGER_C2H2_1"/>
    <property type="match status" value="27"/>
</dbReference>
<organism evidence="10">
    <name type="scientific">Cyprideis torosa</name>
    <dbReference type="NCBI Taxonomy" id="163714"/>
    <lineage>
        <taxon>Eukaryota</taxon>
        <taxon>Metazoa</taxon>
        <taxon>Ecdysozoa</taxon>
        <taxon>Arthropoda</taxon>
        <taxon>Crustacea</taxon>
        <taxon>Oligostraca</taxon>
        <taxon>Ostracoda</taxon>
        <taxon>Podocopa</taxon>
        <taxon>Podocopida</taxon>
        <taxon>Cytherocopina</taxon>
        <taxon>Cytheroidea</taxon>
        <taxon>Cytherideidae</taxon>
        <taxon>Cyprideis</taxon>
    </lineage>
</organism>
<evidence type="ECO:0000256" key="6">
    <source>
        <dbReference type="ARBA" id="ARBA00022833"/>
    </source>
</evidence>
<reference evidence="10" key="1">
    <citation type="submission" date="2020-11" db="EMBL/GenBank/DDBJ databases">
        <authorList>
            <person name="Tran Van P."/>
        </authorList>
    </citation>
    <scope>NUCLEOTIDE SEQUENCE</scope>
</reference>
<evidence type="ECO:0000256" key="8">
    <source>
        <dbReference type="ARBA" id="ARBA00023242"/>
    </source>
</evidence>
<keyword evidence="4" id="KW-0227">DNA damage</keyword>
<feature type="region of interest" description="Disordered" evidence="9">
    <location>
        <begin position="1037"/>
        <end position="1072"/>
    </location>
</feature>
<evidence type="ECO:0000256" key="2">
    <source>
        <dbReference type="ARBA" id="ARBA00022723"/>
    </source>
</evidence>
<feature type="region of interest" description="Disordered" evidence="9">
    <location>
        <begin position="119"/>
        <end position="139"/>
    </location>
</feature>
<keyword evidence="5" id="KW-0863">Zinc-finger</keyword>
<comment type="subcellular location">
    <subcellularLocation>
        <location evidence="1">Nucleus</location>
    </subcellularLocation>
</comment>
<keyword evidence="8" id="KW-0539">Nucleus</keyword>
<feature type="region of interest" description="Disordered" evidence="9">
    <location>
        <begin position="540"/>
        <end position="584"/>
    </location>
</feature>
<dbReference type="PANTHER" id="PTHR24376:SF235">
    <property type="entry name" value="C2H2-TYPE DOMAIN-CONTAINING PROTEIN"/>
    <property type="match status" value="1"/>
</dbReference>
<gene>
    <name evidence="10" type="ORF">CTOB1V02_LOCUS3831</name>
</gene>
<evidence type="ECO:0000256" key="5">
    <source>
        <dbReference type="ARBA" id="ARBA00022771"/>
    </source>
</evidence>
<dbReference type="InterPro" id="IPR036236">
    <property type="entry name" value="Znf_C2H2_sf"/>
</dbReference>
<feature type="compositionally biased region" description="Basic and acidic residues" evidence="9">
    <location>
        <begin position="119"/>
        <end position="132"/>
    </location>
</feature>
<dbReference type="InterPro" id="IPR006642">
    <property type="entry name" value="Rad18_UBZ4"/>
</dbReference>
<proteinExistence type="predicted"/>
<keyword evidence="2" id="KW-0479">Metal-binding</keyword>
<dbReference type="InterPro" id="IPR013087">
    <property type="entry name" value="Znf_C2H2_type"/>
</dbReference>
<dbReference type="GO" id="GO:0000978">
    <property type="term" value="F:RNA polymerase II cis-regulatory region sequence-specific DNA binding"/>
    <property type="evidence" value="ECO:0007669"/>
    <property type="project" value="TreeGrafter"/>
</dbReference>
<dbReference type="GO" id="GO:0001228">
    <property type="term" value="F:DNA-binding transcription activator activity, RNA polymerase II-specific"/>
    <property type="evidence" value="ECO:0007669"/>
    <property type="project" value="TreeGrafter"/>
</dbReference>
<protein>
    <submittedName>
        <fullName evidence="10">Uncharacterized protein</fullName>
    </submittedName>
</protein>
<keyword evidence="7" id="KW-0234">DNA repair</keyword>
<dbReference type="GO" id="GO:0005634">
    <property type="term" value="C:nucleus"/>
    <property type="evidence" value="ECO:0007669"/>
    <property type="project" value="UniProtKB-SubCell"/>
</dbReference>
<evidence type="ECO:0000313" key="10">
    <source>
        <dbReference type="EMBL" id="CAD7225902.1"/>
    </source>
</evidence>
<name>A0A7R8W6J8_9CRUS</name>
<dbReference type="EMBL" id="OB660687">
    <property type="protein sequence ID" value="CAD7225902.1"/>
    <property type="molecule type" value="Genomic_DNA"/>
</dbReference>
<accession>A0A7R8W6J8</accession>
<evidence type="ECO:0000256" key="4">
    <source>
        <dbReference type="ARBA" id="ARBA00022763"/>
    </source>
</evidence>
<dbReference type="PANTHER" id="PTHR24376">
    <property type="entry name" value="ZINC FINGER PROTEIN"/>
    <property type="match status" value="1"/>
</dbReference>